<evidence type="ECO:0000256" key="1">
    <source>
        <dbReference type="SAM" id="SignalP"/>
    </source>
</evidence>
<keyword evidence="1" id="KW-0732">Signal</keyword>
<protein>
    <submittedName>
        <fullName evidence="2">Na+-translocating ferredoxin:NAD+ oxidoreductase RNF subunit RnfB</fullName>
    </submittedName>
</protein>
<dbReference type="Proteomes" id="UP001241603">
    <property type="component" value="Unassembled WGS sequence"/>
</dbReference>
<evidence type="ECO:0000313" key="2">
    <source>
        <dbReference type="EMBL" id="MDQ0436237.1"/>
    </source>
</evidence>
<evidence type="ECO:0000313" key="3">
    <source>
        <dbReference type="Proteomes" id="UP001241603"/>
    </source>
</evidence>
<feature type="chain" id="PRO_5046352684" evidence="1">
    <location>
        <begin position="28"/>
        <end position="54"/>
    </location>
</feature>
<keyword evidence="3" id="KW-1185">Reference proteome</keyword>
<dbReference type="EMBL" id="JAUSVO010000001">
    <property type="protein sequence ID" value="MDQ0436237.1"/>
    <property type="molecule type" value="Genomic_DNA"/>
</dbReference>
<dbReference type="PROSITE" id="PS51257">
    <property type="entry name" value="PROKAR_LIPOPROTEIN"/>
    <property type="match status" value="1"/>
</dbReference>
<gene>
    <name evidence="2" type="ORF">QO014_000607</name>
</gene>
<sequence>MRVLMMSIALLAGCAGFAGCTSNPNSAAIQAMDNPPNACGAGGSANIEDCSGRR</sequence>
<name>A0ABU0H1P5_9HYPH</name>
<reference evidence="2 3" key="1">
    <citation type="submission" date="2023-07" db="EMBL/GenBank/DDBJ databases">
        <title>Genomic Encyclopedia of Type Strains, Phase IV (KMG-IV): sequencing the most valuable type-strain genomes for metagenomic binning, comparative biology and taxonomic classification.</title>
        <authorList>
            <person name="Goeker M."/>
        </authorList>
    </citation>
    <scope>NUCLEOTIDE SEQUENCE [LARGE SCALE GENOMIC DNA]</scope>
    <source>
        <strain evidence="2 3">B6-8</strain>
    </source>
</reference>
<feature type="signal peptide" evidence="1">
    <location>
        <begin position="1"/>
        <end position="27"/>
    </location>
</feature>
<organism evidence="2 3">
    <name type="scientific">Kaistia dalseonensis</name>
    <dbReference type="NCBI Taxonomy" id="410840"/>
    <lineage>
        <taxon>Bacteria</taxon>
        <taxon>Pseudomonadati</taxon>
        <taxon>Pseudomonadota</taxon>
        <taxon>Alphaproteobacteria</taxon>
        <taxon>Hyphomicrobiales</taxon>
        <taxon>Kaistiaceae</taxon>
        <taxon>Kaistia</taxon>
    </lineage>
</organism>
<proteinExistence type="predicted"/>
<accession>A0ABU0H1P5</accession>
<comment type="caution">
    <text evidence="2">The sequence shown here is derived from an EMBL/GenBank/DDBJ whole genome shotgun (WGS) entry which is preliminary data.</text>
</comment>